<accession>A0A290QM63</accession>
<dbReference type="AlphaFoldDB" id="A0A290QM63"/>
<reference evidence="1 2" key="1">
    <citation type="submission" date="2017-09" db="EMBL/GenBank/DDBJ databases">
        <title>Complete genome sequence of Verrucomicrobial strain HZ-65, isolated from freshwater.</title>
        <authorList>
            <person name="Choi A."/>
        </authorList>
    </citation>
    <scope>NUCLEOTIDE SEQUENCE [LARGE SCALE GENOMIC DNA]</scope>
    <source>
        <strain evidence="1 2">HZ-65</strain>
    </source>
</reference>
<protein>
    <submittedName>
        <fullName evidence="1">Uncharacterized protein</fullName>
    </submittedName>
</protein>
<evidence type="ECO:0000313" key="2">
    <source>
        <dbReference type="Proteomes" id="UP000217265"/>
    </source>
</evidence>
<organism evidence="1 2">
    <name type="scientific">Nibricoccus aquaticus</name>
    <dbReference type="NCBI Taxonomy" id="2576891"/>
    <lineage>
        <taxon>Bacteria</taxon>
        <taxon>Pseudomonadati</taxon>
        <taxon>Verrucomicrobiota</taxon>
        <taxon>Opitutia</taxon>
        <taxon>Opitutales</taxon>
        <taxon>Opitutaceae</taxon>
        <taxon>Nibricoccus</taxon>
    </lineage>
</organism>
<dbReference type="KEGG" id="vbh:CMV30_15250"/>
<proteinExistence type="predicted"/>
<sequence>MYFACNVRLGIRNRVTGSLSCLSLGLSFGDGMQTGVAGGDPGFELLRALKEERTVFDVNWDWG</sequence>
<keyword evidence="2" id="KW-1185">Reference proteome</keyword>
<dbReference type="Proteomes" id="UP000217265">
    <property type="component" value="Chromosome"/>
</dbReference>
<dbReference type="EMBL" id="CP023344">
    <property type="protein sequence ID" value="ATC65202.1"/>
    <property type="molecule type" value="Genomic_DNA"/>
</dbReference>
<name>A0A290QM63_9BACT</name>
<evidence type="ECO:0000313" key="1">
    <source>
        <dbReference type="EMBL" id="ATC65202.1"/>
    </source>
</evidence>
<gene>
    <name evidence="1" type="ORF">CMV30_15250</name>
</gene>